<dbReference type="NCBIfam" id="NF033517">
    <property type="entry name" value="transpos_IS66"/>
    <property type="match status" value="1"/>
</dbReference>
<name>A0ABT3KQN4_9BURK</name>
<feature type="domain" description="DUF6444" evidence="3">
    <location>
        <begin position="2"/>
        <end position="60"/>
    </location>
</feature>
<feature type="region of interest" description="Disordered" evidence="1">
    <location>
        <begin position="19"/>
        <end position="58"/>
    </location>
</feature>
<reference evidence="4" key="2">
    <citation type="submission" date="2024-05" db="EMBL/GenBank/DDBJ databases">
        <title>Verminephrobacter genomes.</title>
        <authorList>
            <person name="Lund M.B."/>
        </authorList>
    </citation>
    <scope>NUCLEOTIDE SEQUENCE</scope>
    <source>
        <strain evidence="4 7">AtM5-05</strain>
    </source>
</reference>
<organism evidence="4 7">
    <name type="scientific">Verminephrobacter aporrectodeae subsp. tuberculatae</name>
    <dbReference type="NCBI Taxonomy" id="1110392"/>
    <lineage>
        <taxon>Bacteria</taxon>
        <taxon>Pseudomonadati</taxon>
        <taxon>Pseudomonadota</taxon>
        <taxon>Betaproteobacteria</taxon>
        <taxon>Burkholderiales</taxon>
        <taxon>Comamonadaceae</taxon>
        <taxon>Verminephrobacter</taxon>
    </lineage>
</organism>
<dbReference type="EMBL" id="QZCW01000003">
    <property type="protein sequence ID" value="MCW5322745.1"/>
    <property type="molecule type" value="Genomic_DNA"/>
</dbReference>
<dbReference type="InterPro" id="IPR004291">
    <property type="entry name" value="Transposase_IS66_central"/>
</dbReference>
<dbReference type="PANTHER" id="PTHR33678">
    <property type="entry name" value="BLL1576 PROTEIN"/>
    <property type="match status" value="1"/>
</dbReference>
<evidence type="ECO:0000259" key="2">
    <source>
        <dbReference type="Pfam" id="PF03050"/>
    </source>
</evidence>
<comment type="caution">
    <text evidence="4">The sequence shown here is derived from an EMBL/GenBank/DDBJ whole genome shotgun (WGS) entry which is preliminary data.</text>
</comment>
<dbReference type="PANTHER" id="PTHR33678:SF1">
    <property type="entry name" value="BLL1576 PROTEIN"/>
    <property type="match status" value="1"/>
</dbReference>
<evidence type="ECO:0000313" key="6">
    <source>
        <dbReference type="EMBL" id="MCW5322745.1"/>
    </source>
</evidence>
<evidence type="ECO:0000313" key="7">
    <source>
        <dbReference type="Proteomes" id="UP001208935"/>
    </source>
</evidence>
<dbReference type="InterPro" id="IPR052344">
    <property type="entry name" value="Transposase-related"/>
</dbReference>
<dbReference type="EMBL" id="QZCW01000002">
    <property type="protein sequence ID" value="MCW5321950.1"/>
    <property type="molecule type" value="Genomic_DNA"/>
</dbReference>
<feature type="domain" description="Transposase IS66 central" evidence="2">
    <location>
        <begin position="136"/>
        <end position="416"/>
    </location>
</feature>
<evidence type="ECO:0000313" key="5">
    <source>
        <dbReference type="EMBL" id="MCW5321950.1"/>
    </source>
</evidence>
<protein>
    <submittedName>
        <fullName evidence="4">IS66 family transposase</fullName>
    </submittedName>
</protein>
<dbReference type="Pfam" id="PF20042">
    <property type="entry name" value="DUF6444"/>
    <property type="match status" value="1"/>
</dbReference>
<accession>A0ABT3KQN4</accession>
<proteinExistence type="predicted"/>
<reference evidence="7" key="1">
    <citation type="submission" date="2023-07" db="EMBL/GenBank/DDBJ databases">
        <title>Verminephrobacter genomes.</title>
        <authorList>
            <person name="Lund M.B."/>
        </authorList>
    </citation>
    <scope>NUCLEOTIDE SEQUENCE [LARGE SCALE GENOMIC DNA]</scope>
    <source>
        <strain evidence="6 7">AtM5-05</strain>
    </source>
</reference>
<keyword evidence="7" id="KW-1185">Reference proteome</keyword>
<feature type="compositionally biased region" description="Polar residues" evidence="1">
    <location>
        <begin position="19"/>
        <end position="33"/>
    </location>
</feature>
<dbReference type="Pfam" id="PF03050">
    <property type="entry name" value="DDE_Tnp_IS66"/>
    <property type="match status" value="1"/>
</dbReference>
<dbReference type="EMBL" id="QZCW01000001">
    <property type="protein sequence ID" value="MCW5320633.1"/>
    <property type="molecule type" value="Genomic_DNA"/>
</dbReference>
<dbReference type="Proteomes" id="UP001208935">
    <property type="component" value="Unassembled WGS sequence"/>
</dbReference>
<sequence>MAQVDALRIEVNELQARLNLNSRNSSKPPSSDGLNKPQPKSLRKAGQRPVGGQKGHKGHTLCQVAEPNVVVTHAPPEHCDVCHGSLGQASVVESRQVHDLPDLRYQVTEHRVLQAICNCGKTHRGAFPADVTAAVQYGPRAKAAAVHLNQYQMLPLKRTGEVMGDLFDMPMSEATILSANAEAAQVLAPTVTAIAQELVNQPIVHADETGLRVNKSLHWLHALVTEKLTWLGRHEKRGMTAFVEHGFLPLFKGTLVHDGWASYRRLGSRHSLCNAHHVRELTYVHEQLKQDWAGRSIEVLLYANSLIHQLRAQGQIDYAAPEHQLRVQVLRGLFEATLAEGDLLNPRVQANGQRGRIKQSKAANLIGRLRDYSDDVWRFMTDPNVPFTNNVAEQAVRMPKVKQKISGCFRTSDGADIYCIIRSYLATLNKQGAKLFDALIQAFLGAPVQPCFG</sequence>
<dbReference type="InterPro" id="IPR045618">
    <property type="entry name" value="DUF6444"/>
</dbReference>
<evidence type="ECO:0000259" key="3">
    <source>
        <dbReference type="Pfam" id="PF20042"/>
    </source>
</evidence>
<evidence type="ECO:0000256" key="1">
    <source>
        <dbReference type="SAM" id="MobiDB-lite"/>
    </source>
</evidence>
<evidence type="ECO:0000313" key="4">
    <source>
        <dbReference type="EMBL" id="MCW5320633.1"/>
    </source>
</evidence>
<gene>
    <name evidence="4" type="ORF">D5039_05395</name>
    <name evidence="5" type="ORF">D5039_12550</name>
    <name evidence="6" type="ORF">D5039_16805</name>
</gene>